<dbReference type="RefSeq" id="WP_145998291.1">
    <property type="nucleotide sequence ID" value="NZ_CP026100.1"/>
</dbReference>
<evidence type="ECO:0000313" key="1">
    <source>
        <dbReference type="EMBL" id="PLR20541.1"/>
    </source>
</evidence>
<evidence type="ECO:0000313" key="2">
    <source>
        <dbReference type="Proteomes" id="UP000234483"/>
    </source>
</evidence>
<comment type="caution">
    <text evidence="1">The sequence shown here is derived from an EMBL/GenBank/DDBJ whole genome shotgun (WGS) entry which is preliminary data.</text>
</comment>
<dbReference type="EMBL" id="PJRQ01000006">
    <property type="protein sequence ID" value="PLR20541.1"/>
    <property type="molecule type" value="Genomic_DNA"/>
</dbReference>
<proteinExistence type="predicted"/>
<organism evidence="1 2">
    <name type="scientific">Caulobacter flavus</name>
    <dbReference type="NCBI Taxonomy" id="1679497"/>
    <lineage>
        <taxon>Bacteria</taxon>
        <taxon>Pseudomonadati</taxon>
        <taxon>Pseudomonadota</taxon>
        <taxon>Alphaproteobacteria</taxon>
        <taxon>Caulobacterales</taxon>
        <taxon>Caulobacteraceae</taxon>
        <taxon>Caulobacter</taxon>
    </lineage>
</organism>
<dbReference type="Proteomes" id="UP000234483">
    <property type="component" value="Unassembled WGS sequence"/>
</dbReference>
<dbReference type="AlphaFoldDB" id="A0A2N5D3E3"/>
<sequence length="161" mass="17129">MASLLAGCSGRDPDAYPKALAEDAHVALLGALKDPASALFQDVAWSTGVDGPTICGLVNSKNSMGGYTGMQRFVRTFSPDDAAILEQVAKGETSKDLARHELKANRLIAESHNRFPDNGEAIKPTSLLVTEEQVGKSKMDHVWASRCGFPDPVASPNAFTN</sequence>
<name>A0A2N5D3E3_9CAUL</name>
<gene>
    <name evidence="1" type="ORF">CFHF_02090</name>
</gene>
<accession>A0A2N5D3E3</accession>
<protein>
    <submittedName>
        <fullName evidence="1">Uncharacterized protein</fullName>
    </submittedName>
</protein>
<reference evidence="1 2" key="1">
    <citation type="submission" date="2017-12" db="EMBL/GenBank/DDBJ databases">
        <title>The genome sequence of Caulobacter flavus CGMCC1 15093.</title>
        <authorList>
            <person name="Gao J."/>
            <person name="Mao X."/>
            <person name="Sun J."/>
        </authorList>
    </citation>
    <scope>NUCLEOTIDE SEQUENCE [LARGE SCALE GENOMIC DNA]</scope>
    <source>
        <strain evidence="1 2">CGMCC1 15093</strain>
    </source>
</reference>